<sequence length="568" mass="61411">MQLDAASTLISPPPEDSFRQGARSQSRFDSEPAQSRYSPGQPSSPPNAVAGSSTKRKRSAAPSNANLRAAAIAEEDEPTAFVNASPNPKARKQKRRSPSPRPTSPRSPPRARTSAHPLTSPLENPVLARVRQGSRARSSTPVPVYEPPTERFTPPREVVLTPSPRVSKSSKRKSVGKAPRLKLVIKKELPEIDLSKPAPPPSPTDDPLLLHGRPRTSKTPAKARPEVAEEHNDLPDEQDELPDPGPVFEFSNAGGADNGWSSSDNEPERDAFDGTGEFTGKFRMMSVPTKVDPPTSATRERIESWGRPISPFPKKWKGKEKMVVEEDEAEDEVLGGLEEDTEMTDEMDGGEPDDGDIHEEEPPQDEGSDGIEESMPPPRHSASPAPPARFSASPRPSASPERSHSPVQQRPSPSPSLAHKSPSPSLPPASPTVEGSPDEDEDDVPVASFDHVERTASPSAPGSPDHPHDSGFEEDAQGEKNLLKMRRWRRSSRCVAVSTDKRAAGCLAAQATPYVAAVALDFTPIRSLAVARQDTDAAIGSAYAETRRQSSNGQRVVWPTTRGRARQL</sequence>
<comment type="caution">
    <text evidence="2">The sequence shown here is derived from an EMBL/GenBank/DDBJ whole genome shotgun (WGS) entry which is preliminary data.</text>
</comment>
<dbReference type="AlphaFoldDB" id="A0A4Y9ZRD4"/>
<protein>
    <submittedName>
        <fullName evidence="2">Uncharacterized protein</fullName>
    </submittedName>
</protein>
<feature type="compositionally biased region" description="Basic and acidic residues" evidence="1">
    <location>
        <begin position="465"/>
        <end position="482"/>
    </location>
</feature>
<feature type="compositionally biased region" description="Pro residues" evidence="1">
    <location>
        <begin position="99"/>
        <end position="108"/>
    </location>
</feature>
<feature type="region of interest" description="Disordered" evidence="1">
    <location>
        <begin position="545"/>
        <end position="568"/>
    </location>
</feature>
<keyword evidence="3" id="KW-1185">Reference proteome</keyword>
<accession>A0A4Y9ZRD4</accession>
<feature type="compositionally biased region" description="Polar residues" evidence="1">
    <location>
        <begin position="22"/>
        <end position="41"/>
    </location>
</feature>
<dbReference type="OrthoDB" id="3258279at2759"/>
<dbReference type="EMBL" id="SFCI01001079">
    <property type="protein sequence ID" value="TFY76824.1"/>
    <property type="molecule type" value="Genomic_DNA"/>
</dbReference>
<feature type="compositionally biased region" description="Low complexity" evidence="1">
    <location>
        <begin position="388"/>
        <end position="423"/>
    </location>
</feature>
<dbReference type="STRING" id="135208.A0A4Y9ZRD4"/>
<feature type="compositionally biased region" description="Basic residues" evidence="1">
    <location>
        <begin position="168"/>
        <end position="184"/>
    </location>
</feature>
<feature type="compositionally biased region" description="Low complexity" evidence="1">
    <location>
        <begin position="60"/>
        <end position="72"/>
    </location>
</feature>
<feature type="compositionally biased region" description="Basic and acidic residues" evidence="1">
    <location>
        <begin position="223"/>
        <end position="234"/>
    </location>
</feature>
<gene>
    <name evidence="2" type="ORF">EWM64_g7188</name>
</gene>
<feature type="compositionally biased region" description="Basic residues" evidence="1">
    <location>
        <begin position="89"/>
        <end position="98"/>
    </location>
</feature>
<evidence type="ECO:0000313" key="3">
    <source>
        <dbReference type="Proteomes" id="UP000298061"/>
    </source>
</evidence>
<evidence type="ECO:0000256" key="1">
    <source>
        <dbReference type="SAM" id="MobiDB-lite"/>
    </source>
</evidence>
<reference evidence="2 3" key="1">
    <citation type="submission" date="2019-02" db="EMBL/GenBank/DDBJ databases">
        <title>Genome sequencing of the rare red list fungi Hericium alpestre (H. flagellum).</title>
        <authorList>
            <person name="Buettner E."/>
            <person name="Kellner H."/>
        </authorList>
    </citation>
    <scope>NUCLEOTIDE SEQUENCE [LARGE SCALE GENOMIC DNA]</scope>
    <source>
        <strain evidence="2 3">DSM 108284</strain>
    </source>
</reference>
<organism evidence="2 3">
    <name type="scientific">Hericium alpestre</name>
    <dbReference type="NCBI Taxonomy" id="135208"/>
    <lineage>
        <taxon>Eukaryota</taxon>
        <taxon>Fungi</taxon>
        <taxon>Dikarya</taxon>
        <taxon>Basidiomycota</taxon>
        <taxon>Agaricomycotina</taxon>
        <taxon>Agaricomycetes</taxon>
        <taxon>Russulales</taxon>
        <taxon>Hericiaceae</taxon>
        <taxon>Hericium</taxon>
    </lineage>
</organism>
<feature type="region of interest" description="Disordered" evidence="1">
    <location>
        <begin position="1"/>
        <end position="484"/>
    </location>
</feature>
<proteinExistence type="predicted"/>
<dbReference type="Proteomes" id="UP000298061">
    <property type="component" value="Unassembled WGS sequence"/>
</dbReference>
<evidence type="ECO:0000313" key="2">
    <source>
        <dbReference type="EMBL" id="TFY76824.1"/>
    </source>
</evidence>
<feature type="compositionally biased region" description="Pro residues" evidence="1">
    <location>
        <begin position="375"/>
        <end position="387"/>
    </location>
</feature>
<name>A0A4Y9ZRD4_9AGAM</name>
<feature type="compositionally biased region" description="Acidic residues" evidence="1">
    <location>
        <begin position="325"/>
        <end position="372"/>
    </location>
</feature>
<feature type="compositionally biased region" description="Basic and acidic residues" evidence="1">
    <location>
        <begin position="185"/>
        <end position="194"/>
    </location>
</feature>
<feature type="compositionally biased region" description="Low complexity" evidence="1">
    <location>
        <begin position="150"/>
        <end position="167"/>
    </location>
</feature>